<accession>A0A0R3KFR5</accession>
<dbReference type="InterPro" id="IPR036291">
    <property type="entry name" value="NAD(P)-bd_dom_sf"/>
</dbReference>
<dbReference type="PANTHER" id="PTHR10366:SF564">
    <property type="entry name" value="STEROL-4-ALPHA-CARBOXYLATE 3-DEHYDROGENASE, DECARBOXYLATING"/>
    <property type="match status" value="1"/>
</dbReference>
<sequence length="345" mass="37059">MPSKLNDPAPAIVLVTGISGFLGGHIAKQLLAAGYHVRGSVRSIGVCDRIRRQLCPDTATEAVSFVQADLCSDAGWDVALRGCRFVIHTASPFPATLPKDANLMIRTARDGTLRVLRAAHEAGVARVVLTSSIAATNHGNGQAPFTENDWTDPASARATPYYRSKTLAEQAAWTLAKETGLDLAVINPATIFGPLLGPEHGTSVGLIRQMMSGQLRRVPRFGFSVVDVRDAADAHVRAMTHPDASGQRFIVGGRFFWLRELAAVLARSFPAHAAHLPSGEVPDWMVRAMAPFSARSRMIVHELSRDLSVSAAKAQRILNWKARPDEDCIRATAQSLIGHGLIAAA</sequence>
<dbReference type="FunFam" id="3.40.50.720:FF:000336">
    <property type="entry name" value="Aldehyde reductase"/>
    <property type="match status" value="1"/>
</dbReference>
<reference evidence="4 5" key="1">
    <citation type="submission" date="2014-03" db="EMBL/GenBank/DDBJ databases">
        <title>Bradyrhizobium valentinum sp. nov., isolated from effective nodules of Lupinus mariae-josephae, a lupine endemic of basic-lime soils in Eastern Spain.</title>
        <authorList>
            <person name="Duran D."/>
            <person name="Rey L."/>
            <person name="Navarro A."/>
            <person name="Busquets A."/>
            <person name="Imperial J."/>
            <person name="Ruiz-Argueso T."/>
        </authorList>
    </citation>
    <scope>NUCLEOTIDE SEQUENCE [LARGE SCALE GENOMIC DNA]</scope>
    <source>
        <strain evidence="4 5">LmjM3</strain>
    </source>
</reference>
<dbReference type="Gene3D" id="3.40.50.720">
    <property type="entry name" value="NAD(P)-binding Rossmann-like Domain"/>
    <property type="match status" value="1"/>
</dbReference>
<keyword evidence="1" id="KW-0560">Oxidoreductase</keyword>
<comment type="similarity">
    <text evidence="2">Belongs to the NAD(P)-dependent epimerase/dehydratase family. Dihydroflavonol-4-reductase subfamily.</text>
</comment>
<feature type="domain" description="NAD-dependent epimerase/dehydratase" evidence="3">
    <location>
        <begin position="13"/>
        <end position="252"/>
    </location>
</feature>
<dbReference type="InterPro" id="IPR001509">
    <property type="entry name" value="Epimerase_deHydtase"/>
</dbReference>
<dbReference type="GO" id="GO:0016616">
    <property type="term" value="F:oxidoreductase activity, acting on the CH-OH group of donors, NAD or NADP as acceptor"/>
    <property type="evidence" value="ECO:0007669"/>
    <property type="project" value="TreeGrafter"/>
</dbReference>
<dbReference type="SUPFAM" id="SSF51735">
    <property type="entry name" value="NAD(P)-binding Rossmann-fold domains"/>
    <property type="match status" value="1"/>
</dbReference>
<dbReference type="Proteomes" id="UP000051913">
    <property type="component" value="Unassembled WGS sequence"/>
</dbReference>
<evidence type="ECO:0000256" key="1">
    <source>
        <dbReference type="ARBA" id="ARBA00023002"/>
    </source>
</evidence>
<evidence type="ECO:0000259" key="3">
    <source>
        <dbReference type="Pfam" id="PF01370"/>
    </source>
</evidence>
<organism evidence="4 5">
    <name type="scientific">Bradyrhizobium valentinum</name>
    <dbReference type="NCBI Taxonomy" id="1518501"/>
    <lineage>
        <taxon>Bacteria</taxon>
        <taxon>Pseudomonadati</taxon>
        <taxon>Pseudomonadota</taxon>
        <taxon>Alphaproteobacteria</taxon>
        <taxon>Hyphomicrobiales</taxon>
        <taxon>Nitrobacteraceae</taxon>
        <taxon>Bradyrhizobium</taxon>
    </lineage>
</organism>
<gene>
    <name evidence="4" type="ORF">CP49_34010</name>
</gene>
<evidence type="ECO:0000313" key="5">
    <source>
        <dbReference type="Proteomes" id="UP000051913"/>
    </source>
</evidence>
<comment type="caution">
    <text evidence="4">The sequence shown here is derived from an EMBL/GenBank/DDBJ whole genome shotgun (WGS) entry which is preliminary data.</text>
</comment>
<protein>
    <submittedName>
        <fullName evidence="4">Epimerase</fullName>
    </submittedName>
</protein>
<dbReference type="RefSeq" id="WP_057854983.1">
    <property type="nucleotide sequence ID" value="NZ_LLXX01000210.1"/>
</dbReference>
<dbReference type="OrthoDB" id="9778052at2"/>
<dbReference type="PANTHER" id="PTHR10366">
    <property type="entry name" value="NAD DEPENDENT EPIMERASE/DEHYDRATASE"/>
    <property type="match status" value="1"/>
</dbReference>
<keyword evidence="5" id="KW-1185">Reference proteome</keyword>
<dbReference type="Pfam" id="PF01370">
    <property type="entry name" value="Epimerase"/>
    <property type="match status" value="1"/>
</dbReference>
<name>A0A0R3KFR5_9BRAD</name>
<dbReference type="InterPro" id="IPR050425">
    <property type="entry name" value="NAD(P)_dehydrat-like"/>
</dbReference>
<dbReference type="STRING" id="1518501.CQ10_16700"/>
<dbReference type="EMBL" id="LLXX01000210">
    <property type="protein sequence ID" value="KRQ94480.1"/>
    <property type="molecule type" value="Genomic_DNA"/>
</dbReference>
<dbReference type="AlphaFoldDB" id="A0A0R3KFR5"/>
<evidence type="ECO:0000313" key="4">
    <source>
        <dbReference type="EMBL" id="KRQ94480.1"/>
    </source>
</evidence>
<evidence type="ECO:0000256" key="2">
    <source>
        <dbReference type="ARBA" id="ARBA00023445"/>
    </source>
</evidence>
<proteinExistence type="inferred from homology"/>